<dbReference type="Gene3D" id="3.10.180.10">
    <property type="entry name" value="2,3-Dihydroxybiphenyl 1,2-Dioxygenase, domain 1"/>
    <property type="match status" value="1"/>
</dbReference>
<dbReference type="Pfam" id="PF18029">
    <property type="entry name" value="Glyoxalase_6"/>
    <property type="match status" value="1"/>
</dbReference>
<name>A0AAJ5W3W8_9MICO</name>
<evidence type="ECO:0000313" key="2">
    <source>
        <dbReference type="EMBL" id="WEK14281.1"/>
    </source>
</evidence>
<accession>A0AAJ5W3W8</accession>
<evidence type="ECO:0000259" key="1">
    <source>
        <dbReference type="Pfam" id="PF18029"/>
    </source>
</evidence>
<proteinExistence type="predicted"/>
<organism evidence="2 3">
    <name type="scientific">Candidatus Microbacterium phytovorans</name>
    <dbReference type="NCBI Taxonomy" id="3121374"/>
    <lineage>
        <taxon>Bacteria</taxon>
        <taxon>Bacillati</taxon>
        <taxon>Actinomycetota</taxon>
        <taxon>Actinomycetes</taxon>
        <taxon>Micrococcales</taxon>
        <taxon>Microbacteriaceae</taxon>
        <taxon>Microbacterium</taxon>
    </lineage>
</organism>
<gene>
    <name evidence="2" type="ORF">P0Y48_03455</name>
</gene>
<dbReference type="Proteomes" id="UP001213972">
    <property type="component" value="Chromosome"/>
</dbReference>
<dbReference type="EMBL" id="CP119321">
    <property type="protein sequence ID" value="WEK14281.1"/>
    <property type="molecule type" value="Genomic_DNA"/>
</dbReference>
<evidence type="ECO:0000313" key="3">
    <source>
        <dbReference type="Proteomes" id="UP001213972"/>
    </source>
</evidence>
<feature type="domain" description="Glyoxalase-like" evidence="1">
    <location>
        <begin position="116"/>
        <end position="205"/>
    </location>
</feature>
<sequence length="218" mass="23184">MSEDGWRAFLDDDPTDWVILHGGPTAVFRVGSLAEAARLAAAIAEVPRLGDRTLLSATSDRLTVKLTREMWGTEAEHIAVARAISDVARAHGAVADPSSVQEVQVAVAAQPDAIDLPFWRAVLGYAPLHDDNGLDPLGQGSTVWMQELDSGKPLRHAMHLDVSLPREHIVARLEAAVAAGGRIVDESEAPSAWILADRAGNKVCLAAWPDGAHPSSDS</sequence>
<dbReference type="InterPro" id="IPR029068">
    <property type="entry name" value="Glyas_Bleomycin-R_OHBP_Dase"/>
</dbReference>
<dbReference type="InterPro" id="IPR041581">
    <property type="entry name" value="Glyoxalase_6"/>
</dbReference>
<dbReference type="AlphaFoldDB" id="A0AAJ5W3W8"/>
<reference evidence="2" key="1">
    <citation type="submission" date="2023-03" db="EMBL/GenBank/DDBJ databases">
        <title>Andean soil-derived lignocellulolytic bacterial consortium as a source of novel taxa and putative plastic-active enzymes.</title>
        <authorList>
            <person name="Diaz-Garcia L."/>
            <person name="Chuvochina M."/>
            <person name="Feuerriegel G."/>
            <person name="Bunk B."/>
            <person name="Sproer C."/>
            <person name="Streit W.R."/>
            <person name="Rodriguez L.M."/>
            <person name="Overmann J."/>
            <person name="Jimenez D.J."/>
        </authorList>
    </citation>
    <scope>NUCLEOTIDE SEQUENCE</scope>
    <source>
        <strain evidence="2">MAG 4610</strain>
    </source>
</reference>
<protein>
    <submittedName>
        <fullName evidence="2">VOC family protein</fullName>
    </submittedName>
</protein>